<evidence type="ECO:0000313" key="7">
    <source>
        <dbReference type="Proteomes" id="UP001595817"/>
    </source>
</evidence>
<dbReference type="InterPro" id="IPR000014">
    <property type="entry name" value="PAS"/>
</dbReference>
<dbReference type="Gene3D" id="6.10.250.3200">
    <property type="match status" value="1"/>
</dbReference>
<dbReference type="InterPro" id="IPR035965">
    <property type="entry name" value="PAS-like_dom_sf"/>
</dbReference>
<proteinExistence type="predicted"/>
<feature type="domain" description="Methyl-accepting transducer" evidence="3">
    <location>
        <begin position="148"/>
        <end position="271"/>
    </location>
</feature>
<organism evidence="6 7">
    <name type="scientific">Chungangia koreensis</name>
    <dbReference type="NCBI Taxonomy" id="752657"/>
    <lineage>
        <taxon>Bacteria</taxon>
        <taxon>Bacillati</taxon>
        <taxon>Bacillota</taxon>
        <taxon>Bacilli</taxon>
        <taxon>Lactobacillales</taxon>
        <taxon>Chungangia</taxon>
    </lineage>
</organism>
<dbReference type="EMBL" id="JBHSEC010000001">
    <property type="protein sequence ID" value="MFC4409059.1"/>
    <property type="molecule type" value="Genomic_DNA"/>
</dbReference>
<gene>
    <name evidence="6" type="ORF">ACFOZY_01275</name>
</gene>
<dbReference type="PANTHER" id="PTHR32089:SF112">
    <property type="entry name" value="LYSOZYME-LIKE PROTEIN-RELATED"/>
    <property type="match status" value="1"/>
</dbReference>
<dbReference type="SUPFAM" id="SSF55785">
    <property type="entry name" value="PYP-like sensor domain (PAS domain)"/>
    <property type="match status" value="1"/>
</dbReference>
<dbReference type="InterPro" id="IPR000700">
    <property type="entry name" value="PAS-assoc_C"/>
</dbReference>
<sequence>MIAQANISTQVLDPNAVLGAVERNLALIEFNLNRKVIWVNENFSKTLGYEAHEMIGMDHQQFCTTEYRQSQGYINLWKNLRAGIKYQEKIYRVNKNGDLLCLEATYIPIVDDTDRATGVLKIATDITDREMKTSEFITKLKDIPEELVKRVSANLSENVQALESLQKQTQLIGEISKLIQSISNQTNMLAINAAIEAARAGEHGRGFNVVAQEVRKLSLNVNESIKKVNDNVKSISDEVAHINGITENLKTVITDTETKFDRVLQDFTAIS</sequence>
<dbReference type="PANTHER" id="PTHR32089">
    <property type="entry name" value="METHYL-ACCEPTING CHEMOTAXIS PROTEIN MCPB"/>
    <property type="match status" value="1"/>
</dbReference>
<protein>
    <submittedName>
        <fullName evidence="6">Methyl-accepting chemotaxis protein</fullName>
    </submittedName>
</protein>
<keyword evidence="7" id="KW-1185">Reference proteome</keyword>
<dbReference type="PROSITE" id="PS50112">
    <property type="entry name" value="PAS"/>
    <property type="match status" value="1"/>
</dbReference>
<evidence type="ECO:0000259" key="5">
    <source>
        <dbReference type="PROSITE" id="PS50113"/>
    </source>
</evidence>
<dbReference type="RefSeq" id="WP_378151414.1">
    <property type="nucleotide sequence ID" value="NZ_JBHSEC010000001.1"/>
</dbReference>
<accession>A0ABV8X1U5</accession>
<dbReference type="Proteomes" id="UP001595817">
    <property type="component" value="Unassembled WGS sequence"/>
</dbReference>
<dbReference type="Gene3D" id="3.30.450.20">
    <property type="entry name" value="PAS domain"/>
    <property type="match status" value="1"/>
</dbReference>
<evidence type="ECO:0000256" key="2">
    <source>
        <dbReference type="PROSITE-ProRule" id="PRU00284"/>
    </source>
</evidence>
<name>A0ABV8X1U5_9LACT</name>
<evidence type="ECO:0000256" key="1">
    <source>
        <dbReference type="ARBA" id="ARBA00023224"/>
    </source>
</evidence>
<dbReference type="NCBIfam" id="TIGR00229">
    <property type="entry name" value="sensory_box"/>
    <property type="match status" value="1"/>
</dbReference>
<reference evidence="7" key="1">
    <citation type="journal article" date="2019" name="Int. J. Syst. Evol. Microbiol.">
        <title>The Global Catalogue of Microorganisms (GCM) 10K type strain sequencing project: providing services to taxonomists for standard genome sequencing and annotation.</title>
        <authorList>
            <consortium name="The Broad Institute Genomics Platform"/>
            <consortium name="The Broad Institute Genome Sequencing Center for Infectious Disease"/>
            <person name="Wu L."/>
            <person name="Ma J."/>
        </authorList>
    </citation>
    <scope>NUCLEOTIDE SEQUENCE [LARGE SCALE GENOMIC DNA]</scope>
    <source>
        <strain evidence="7">CCUG 59778</strain>
    </source>
</reference>
<evidence type="ECO:0000313" key="6">
    <source>
        <dbReference type="EMBL" id="MFC4409059.1"/>
    </source>
</evidence>
<dbReference type="InterPro" id="IPR004089">
    <property type="entry name" value="MCPsignal_dom"/>
</dbReference>
<keyword evidence="1 2" id="KW-0807">Transducer</keyword>
<dbReference type="Pfam" id="PF13426">
    <property type="entry name" value="PAS_9"/>
    <property type="match status" value="1"/>
</dbReference>
<feature type="domain" description="PAS" evidence="4">
    <location>
        <begin position="27"/>
        <end position="56"/>
    </location>
</feature>
<dbReference type="CDD" id="cd00130">
    <property type="entry name" value="PAS"/>
    <property type="match status" value="1"/>
</dbReference>
<evidence type="ECO:0000259" key="4">
    <source>
        <dbReference type="PROSITE" id="PS50112"/>
    </source>
</evidence>
<dbReference type="PROSITE" id="PS50111">
    <property type="entry name" value="CHEMOTAXIS_TRANSDUC_2"/>
    <property type="match status" value="1"/>
</dbReference>
<dbReference type="Pfam" id="PF00015">
    <property type="entry name" value="MCPsignal"/>
    <property type="match status" value="1"/>
</dbReference>
<dbReference type="SMART" id="SM00283">
    <property type="entry name" value="MA"/>
    <property type="match status" value="1"/>
</dbReference>
<feature type="domain" description="PAC" evidence="5">
    <location>
        <begin position="84"/>
        <end position="138"/>
    </location>
</feature>
<dbReference type="SUPFAM" id="SSF58104">
    <property type="entry name" value="Methyl-accepting chemotaxis protein (MCP) signaling domain"/>
    <property type="match status" value="1"/>
</dbReference>
<comment type="caution">
    <text evidence="6">The sequence shown here is derived from an EMBL/GenBank/DDBJ whole genome shotgun (WGS) entry which is preliminary data.</text>
</comment>
<dbReference type="PROSITE" id="PS50113">
    <property type="entry name" value="PAC"/>
    <property type="match status" value="1"/>
</dbReference>
<evidence type="ECO:0000259" key="3">
    <source>
        <dbReference type="PROSITE" id="PS50111"/>
    </source>
</evidence>